<dbReference type="CDD" id="cd00609">
    <property type="entry name" value="AAT_like"/>
    <property type="match status" value="1"/>
</dbReference>
<dbReference type="AlphaFoldDB" id="A0A9W7BQN4"/>
<evidence type="ECO:0000256" key="5">
    <source>
        <dbReference type="ARBA" id="ARBA00022898"/>
    </source>
</evidence>
<keyword evidence="3" id="KW-0032">Aminotransferase</keyword>
<dbReference type="FunFam" id="3.40.640.10:FF:000024">
    <property type="entry name" value="Kynurenine--oxoglutarate transaminase 3"/>
    <property type="match status" value="1"/>
</dbReference>
<dbReference type="InterPro" id="IPR004839">
    <property type="entry name" value="Aminotransferase_I/II_large"/>
</dbReference>
<evidence type="ECO:0000313" key="7">
    <source>
        <dbReference type="EMBL" id="GMH91659.1"/>
    </source>
</evidence>
<evidence type="ECO:0000256" key="4">
    <source>
        <dbReference type="ARBA" id="ARBA00022679"/>
    </source>
</evidence>
<dbReference type="InterPro" id="IPR015421">
    <property type="entry name" value="PyrdxlP-dep_Trfase_major"/>
</dbReference>
<keyword evidence="5" id="KW-0663">Pyridoxal phosphate</keyword>
<dbReference type="SUPFAM" id="SSF53383">
    <property type="entry name" value="PLP-dependent transferases"/>
    <property type="match status" value="1"/>
</dbReference>
<feature type="domain" description="Aminotransferase class I/classII large" evidence="6">
    <location>
        <begin position="11"/>
        <end position="254"/>
    </location>
</feature>
<comment type="caution">
    <text evidence="7">The sequence shown here is derived from an EMBL/GenBank/DDBJ whole genome shotgun (WGS) entry which is preliminary data.</text>
</comment>
<keyword evidence="4" id="KW-0808">Transferase</keyword>
<proteinExistence type="inferred from homology"/>
<accession>A0A9W7BQN4</accession>
<sequence length="267" mass="29961">MVDSVQTPGTATNQYCRPNCHLPLANALADEYNERPSWSHLTVDPMTNVMSSLGCTQVMYCAFRALLEKGDEVVLLEPAFDIYGSQVILMGGVPKFVSLKTDLSGAALTSNDVFTFDFDALEAAISEKTRVLVLNTPHNPTGKMYSREELTKISSIVSKYPNLVVFSDEVYEHIVFDPEESPHIRRVFATLPNMWDRTLTMSSAGKTFSTTGWKVGWAIGPDDLIKKMTDLQQWVNFSSPSVTQDTIARCLKKAREPYEGFKTFYDW</sequence>
<gene>
    <name evidence="7" type="ORF">TL16_g12119</name>
</gene>
<dbReference type="Gene3D" id="3.40.640.10">
    <property type="entry name" value="Type I PLP-dependent aspartate aminotransferase-like (Major domain)"/>
    <property type="match status" value="1"/>
</dbReference>
<dbReference type="GO" id="GO:0005737">
    <property type="term" value="C:cytoplasm"/>
    <property type="evidence" value="ECO:0007669"/>
    <property type="project" value="TreeGrafter"/>
</dbReference>
<dbReference type="PANTHER" id="PTHR43807">
    <property type="entry name" value="FI04487P"/>
    <property type="match status" value="1"/>
</dbReference>
<organism evidence="7 8">
    <name type="scientific">Triparma laevis f. inornata</name>
    <dbReference type="NCBI Taxonomy" id="1714386"/>
    <lineage>
        <taxon>Eukaryota</taxon>
        <taxon>Sar</taxon>
        <taxon>Stramenopiles</taxon>
        <taxon>Ochrophyta</taxon>
        <taxon>Bolidophyceae</taxon>
        <taxon>Parmales</taxon>
        <taxon>Triparmaceae</taxon>
        <taxon>Triparma</taxon>
    </lineage>
</organism>
<dbReference type="Pfam" id="PF00155">
    <property type="entry name" value="Aminotran_1_2"/>
    <property type="match status" value="1"/>
</dbReference>
<dbReference type="Proteomes" id="UP001162640">
    <property type="component" value="Unassembled WGS sequence"/>
</dbReference>
<name>A0A9W7BQN4_9STRA</name>
<evidence type="ECO:0000256" key="3">
    <source>
        <dbReference type="ARBA" id="ARBA00022576"/>
    </source>
</evidence>
<dbReference type="InterPro" id="IPR015424">
    <property type="entry name" value="PyrdxlP-dep_Trfase"/>
</dbReference>
<evidence type="ECO:0000313" key="8">
    <source>
        <dbReference type="Proteomes" id="UP001162640"/>
    </source>
</evidence>
<evidence type="ECO:0000256" key="2">
    <source>
        <dbReference type="ARBA" id="ARBA00007441"/>
    </source>
</evidence>
<dbReference type="GO" id="GO:0030170">
    <property type="term" value="F:pyridoxal phosphate binding"/>
    <property type="evidence" value="ECO:0007669"/>
    <property type="project" value="InterPro"/>
</dbReference>
<dbReference type="GO" id="GO:0016212">
    <property type="term" value="F:kynurenine-oxoglutarate transaminase activity"/>
    <property type="evidence" value="ECO:0007669"/>
    <property type="project" value="TreeGrafter"/>
</dbReference>
<reference evidence="8" key="1">
    <citation type="journal article" date="2023" name="Commun. Biol.">
        <title>Genome analysis of Parmales, the sister group of diatoms, reveals the evolutionary specialization of diatoms from phago-mixotrophs to photoautotrophs.</title>
        <authorList>
            <person name="Ban H."/>
            <person name="Sato S."/>
            <person name="Yoshikawa S."/>
            <person name="Yamada K."/>
            <person name="Nakamura Y."/>
            <person name="Ichinomiya M."/>
            <person name="Sato N."/>
            <person name="Blanc-Mathieu R."/>
            <person name="Endo H."/>
            <person name="Kuwata A."/>
            <person name="Ogata H."/>
        </authorList>
    </citation>
    <scope>NUCLEOTIDE SEQUENCE [LARGE SCALE GENOMIC DNA]</scope>
</reference>
<evidence type="ECO:0000259" key="6">
    <source>
        <dbReference type="Pfam" id="PF00155"/>
    </source>
</evidence>
<dbReference type="PANTHER" id="PTHR43807:SF20">
    <property type="entry name" value="FI04487P"/>
    <property type="match status" value="1"/>
</dbReference>
<dbReference type="EMBL" id="BLQM01000476">
    <property type="protein sequence ID" value="GMH91659.1"/>
    <property type="molecule type" value="Genomic_DNA"/>
</dbReference>
<dbReference type="InterPro" id="IPR051326">
    <property type="entry name" value="Kynurenine-oxoglutarate_AT"/>
</dbReference>
<evidence type="ECO:0000256" key="1">
    <source>
        <dbReference type="ARBA" id="ARBA00001933"/>
    </source>
</evidence>
<comment type="cofactor">
    <cofactor evidence="1">
        <name>pyridoxal 5'-phosphate</name>
        <dbReference type="ChEBI" id="CHEBI:597326"/>
    </cofactor>
</comment>
<comment type="similarity">
    <text evidence="2">Belongs to the class-I pyridoxal-phosphate-dependent aminotransferase family.</text>
</comment>
<protein>
    <recommendedName>
        <fullName evidence="6">Aminotransferase class I/classII large domain-containing protein</fullName>
    </recommendedName>
</protein>